<proteinExistence type="predicted"/>
<dbReference type="Pfam" id="PF08534">
    <property type="entry name" value="Redoxin"/>
    <property type="match status" value="1"/>
</dbReference>
<evidence type="ECO:0000313" key="8">
    <source>
        <dbReference type="Proteomes" id="UP000297540"/>
    </source>
</evidence>
<dbReference type="InterPro" id="IPR013740">
    <property type="entry name" value="Redoxin"/>
</dbReference>
<evidence type="ECO:0000256" key="1">
    <source>
        <dbReference type="ARBA" id="ARBA00004196"/>
    </source>
</evidence>
<organism evidence="7 8">
    <name type="scientific">Mucilaginibacter psychrotolerans</name>
    <dbReference type="NCBI Taxonomy" id="1524096"/>
    <lineage>
        <taxon>Bacteria</taxon>
        <taxon>Pseudomonadati</taxon>
        <taxon>Bacteroidota</taxon>
        <taxon>Sphingobacteriia</taxon>
        <taxon>Sphingobacteriales</taxon>
        <taxon>Sphingobacteriaceae</taxon>
        <taxon>Mucilaginibacter</taxon>
    </lineage>
</organism>
<evidence type="ECO:0000259" key="6">
    <source>
        <dbReference type="PROSITE" id="PS51352"/>
    </source>
</evidence>
<dbReference type="RefSeq" id="WP_133229270.1">
    <property type="nucleotide sequence ID" value="NZ_SOZE01000008.1"/>
</dbReference>
<dbReference type="InterPro" id="IPR036249">
    <property type="entry name" value="Thioredoxin-like_sf"/>
</dbReference>
<dbReference type="OrthoDB" id="743079at2"/>
<comment type="caution">
    <text evidence="7">The sequence shown here is derived from an EMBL/GenBank/DDBJ whole genome shotgun (WGS) entry which is preliminary data.</text>
</comment>
<dbReference type="PROSITE" id="PS51352">
    <property type="entry name" value="THIOREDOXIN_2"/>
    <property type="match status" value="1"/>
</dbReference>
<dbReference type="AlphaFoldDB" id="A0A4Y8SH95"/>
<dbReference type="GO" id="GO:0016491">
    <property type="term" value="F:oxidoreductase activity"/>
    <property type="evidence" value="ECO:0007669"/>
    <property type="project" value="InterPro"/>
</dbReference>
<dbReference type="InterPro" id="IPR013766">
    <property type="entry name" value="Thioredoxin_domain"/>
</dbReference>
<keyword evidence="3" id="KW-1015">Disulfide bond</keyword>
<reference evidence="7 8" key="1">
    <citation type="journal article" date="2017" name="Int. J. Syst. Evol. Microbiol.">
        <title>Mucilaginibacterpsychrotolerans sp. nov., isolated from peatlands.</title>
        <authorList>
            <person name="Deng Y."/>
            <person name="Shen L."/>
            <person name="Xu B."/>
            <person name="Liu Y."/>
            <person name="Gu Z."/>
            <person name="Liu H."/>
            <person name="Zhou Y."/>
        </authorList>
    </citation>
    <scope>NUCLEOTIDE SEQUENCE [LARGE SCALE GENOMIC DNA]</scope>
    <source>
        <strain evidence="7 8">NH7-4</strain>
    </source>
</reference>
<keyword evidence="5" id="KW-0732">Signal</keyword>
<keyword evidence="8" id="KW-1185">Reference proteome</keyword>
<gene>
    <name evidence="7" type="ORF">E2R66_10020</name>
</gene>
<evidence type="ECO:0000256" key="3">
    <source>
        <dbReference type="ARBA" id="ARBA00023157"/>
    </source>
</evidence>
<accession>A0A4Y8SH95</accession>
<evidence type="ECO:0000256" key="4">
    <source>
        <dbReference type="ARBA" id="ARBA00023284"/>
    </source>
</evidence>
<feature type="chain" id="PRO_5021293513" evidence="5">
    <location>
        <begin position="24"/>
        <end position="507"/>
    </location>
</feature>
<dbReference type="PANTHER" id="PTHR42852:SF6">
    <property type="entry name" value="THIOL:DISULFIDE INTERCHANGE PROTEIN DSBE"/>
    <property type="match status" value="1"/>
</dbReference>
<keyword evidence="2" id="KW-0201">Cytochrome c-type biogenesis</keyword>
<feature type="domain" description="Thioredoxin" evidence="6">
    <location>
        <begin position="355"/>
        <end position="507"/>
    </location>
</feature>
<dbReference type="Proteomes" id="UP000297540">
    <property type="component" value="Unassembled WGS sequence"/>
</dbReference>
<keyword evidence="4" id="KW-0676">Redox-active center</keyword>
<evidence type="ECO:0000256" key="2">
    <source>
        <dbReference type="ARBA" id="ARBA00022748"/>
    </source>
</evidence>
<dbReference type="CDD" id="cd02966">
    <property type="entry name" value="TlpA_like_family"/>
    <property type="match status" value="1"/>
</dbReference>
<dbReference type="PANTHER" id="PTHR42852">
    <property type="entry name" value="THIOL:DISULFIDE INTERCHANGE PROTEIN DSBE"/>
    <property type="match status" value="1"/>
</dbReference>
<dbReference type="GO" id="GO:0017004">
    <property type="term" value="P:cytochrome complex assembly"/>
    <property type="evidence" value="ECO:0007669"/>
    <property type="project" value="UniProtKB-KW"/>
</dbReference>
<dbReference type="SUPFAM" id="SSF52833">
    <property type="entry name" value="Thioredoxin-like"/>
    <property type="match status" value="1"/>
</dbReference>
<name>A0A4Y8SH95_9SPHI</name>
<dbReference type="InterPro" id="IPR050553">
    <property type="entry name" value="Thioredoxin_ResA/DsbE_sf"/>
</dbReference>
<evidence type="ECO:0000313" key="7">
    <source>
        <dbReference type="EMBL" id="TFF37917.1"/>
    </source>
</evidence>
<feature type="signal peptide" evidence="5">
    <location>
        <begin position="1"/>
        <end position="23"/>
    </location>
</feature>
<sequence>MKKTLLLLILNFGFLFFAFSQNATVSFNIKNTASNKAEIVYLNDRLITNHLKKAKVEIALIKEQPTLYSLSISEPQFIQFSCDSAQSNNSKSISYTFFISPNDHLFFEADFKQADFGFSITGKGEENNQPMIGLSSGLDLQKYYHDTLPDRVLPIILANEHEKNIRLQKYIKTYKPTQSFIAASQNNLKYLACHDYYLFAEGNKFKIKGAYKRNYSRWQHITDSLFANLKLNSDKALNSYIYRELVGTFLFREKERLWANSQDHPEQFYRTWYNTDQVRGANLFNDDPNNLLQEKIINKNFTGKVAEYAFGVLFDMAFDDSDFKNLPFIFERFKAKYPRSKYVTWFSAPISEVIQNKGKKLSLFVVFAIQNGTNLQTFKDLLSIVKGKTVLLDMWGTWCGPCRSETEKNGEAIKEYFKDKGLEFLYVANYDLKNEKQWKELIAYYGMTGTHVLANERLTQDIMANLKSKGYPTYAIIHKNGDIEISKAGYPMDRQILINQLEQALKE</sequence>
<dbReference type="GO" id="GO:0030313">
    <property type="term" value="C:cell envelope"/>
    <property type="evidence" value="ECO:0007669"/>
    <property type="project" value="UniProtKB-SubCell"/>
</dbReference>
<dbReference type="Gene3D" id="3.40.30.10">
    <property type="entry name" value="Glutaredoxin"/>
    <property type="match status" value="1"/>
</dbReference>
<evidence type="ECO:0000256" key="5">
    <source>
        <dbReference type="SAM" id="SignalP"/>
    </source>
</evidence>
<protein>
    <submittedName>
        <fullName evidence="7">TlpA family protein disulfide reductase</fullName>
    </submittedName>
</protein>
<dbReference type="EMBL" id="SOZE01000008">
    <property type="protein sequence ID" value="TFF37917.1"/>
    <property type="molecule type" value="Genomic_DNA"/>
</dbReference>
<comment type="subcellular location">
    <subcellularLocation>
        <location evidence="1">Cell envelope</location>
    </subcellularLocation>
</comment>